<reference evidence="2" key="1">
    <citation type="journal article" date="2020" name="J Insects Food Feed">
        <title>The yellow mealworm (Tenebrio molitor) genome: a resource for the emerging insects as food and feed industry.</title>
        <authorList>
            <person name="Eriksson T."/>
            <person name="Andere A."/>
            <person name="Kelstrup H."/>
            <person name="Emery V."/>
            <person name="Picard C."/>
        </authorList>
    </citation>
    <scope>NUCLEOTIDE SEQUENCE</scope>
    <source>
        <strain evidence="2">Stoneville</strain>
        <tissue evidence="2">Whole head</tissue>
    </source>
</reference>
<evidence type="ECO:0000313" key="2">
    <source>
        <dbReference type="EMBL" id="KAH0814114.1"/>
    </source>
</evidence>
<dbReference type="Proteomes" id="UP000719412">
    <property type="component" value="Unassembled WGS sequence"/>
</dbReference>
<sequence length="569" mass="65500">MSDSDEDPEITSGLKKGETGTVTLGSWNGTELAGMRAHTLAVAVFFCGDRGRAVHPKLHTGLLQFGVHSPPAASTEEGRQCQLPGDRPDLITLQSATYDLLHLVVTTGRLYRRAQSTAVPCHEPKIPHPDIRCSGIIPWYLSEVLRIEAHTLAVAVFFCEDRGRAVHPKLHTGLLQRILKTQQKNYQVRVGHMDDTAGPLIGRILSRWPERWVEYFDEVLNTDSYEEQVEDLEPQENNDQEAVQDPIEKEIEEEIDKLKDNKSTGENGILAEILKYVGGRLKSRDSIVRKKLYQAMKKLKIPNKLIGLTRMMLTDTQNKISADGRLSDSFGGKIGVRQGNLLSTMLFNIVLEAVFRERNPYQRKQQELYRYSSIVQHIKAQRIRWLSHVGRMAEQRHAKRALLEDEGGKERRRRLKKKWLEAVTADLRMLGVTDWRKASHDRNQWRQIVKRSCNEVDSSKRKSEKNEWKREGKKIEQVSEFKYLGYTFKERATDKAHTKKIVRKANKVVGCVWGIGEKVGRETPDYIVKEECKRSRLREKAGKRVGKFEDKLDGREDCRILMECWRKKK</sequence>
<evidence type="ECO:0000313" key="3">
    <source>
        <dbReference type="Proteomes" id="UP000719412"/>
    </source>
</evidence>
<comment type="caution">
    <text evidence="2">The sequence shown here is derived from an EMBL/GenBank/DDBJ whole genome shotgun (WGS) entry which is preliminary data.</text>
</comment>
<keyword evidence="3" id="KW-1185">Reference proteome</keyword>
<protein>
    <submittedName>
        <fullName evidence="2">Uncharacterized protein</fullName>
    </submittedName>
</protein>
<organism evidence="2 3">
    <name type="scientific">Tenebrio molitor</name>
    <name type="common">Yellow mealworm beetle</name>
    <dbReference type="NCBI Taxonomy" id="7067"/>
    <lineage>
        <taxon>Eukaryota</taxon>
        <taxon>Metazoa</taxon>
        <taxon>Ecdysozoa</taxon>
        <taxon>Arthropoda</taxon>
        <taxon>Hexapoda</taxon>
        <taxon>Insecta</taxon>
        <taxon>Pterygota</taxon>
        <taxon>Neoptera</taxon>
        <taxon>Endopterygota</taxon>
        <taxon>Coleoptera</taxon>
        <taxon>Polyphaga</taxon>
        <taxon>Cucujiformia</taxon>
        <taxon>Tenebrionidae</taxon>
        <taxon>Tenebrio</taxon>
    </lineage>
</organism>
<evidence type="ECO:0000256" key="1">
    <source>
        <dbReference type="SAM" id="MobiDB-lite"/>
    </source>
</evidence>
<dbReference type="EMBL" id="JABDTM020024611">
    <property type="protein sequence ID" value="KAH0814114.1"/>
    <property type="molecule type" value="Genomic_DNA"/>
</dbReference>
<name>A0A8J6HGA1_TENMO</name>
<dbReference type="PANTHER" id="PTHR47027:SF20">
    <property type="entry name" value="REVERSE TRANSCRIPTASE-LIKE PROTEIN WITH RNA-DIRECTED DNA POLYMERASE DOMAIN"/>
    <property type="match status" value="1"/>
</dbReference>
<reference evidence="2" key="2">
    <citation type="submission" date="2021-08" db="EMBL/GenBank/DDBJ databases">
        <authorList>
            <person name="Eriksson T."/>
        </authorList>
    </citation>
    <scope>NUCLEOTIDE SEQUENCE</scope>
    <source>
        <strain evidence="2">Stoneville</strain>
        <tissue evidence="2">Whole head</tissue>
    </source>
</reference>
<dbReference type="AlphaFoldDB" id="A0A8J6HGA1"/>
<gene>
    <name evidence="2" type="ORF">GEV33_008676</name>
</gene>
<dbReference type="PANTHER" id="PTHR47027">
    <property type="entry name" value="REVERSE TRANSCRIPTASE DOMAIN-CONTAINING PROTEIN"/>
    <property type="match status" value="1"/>
</dbReference>
<accession>A0A8J6HGA1</accession>
<feature type="region of interest" description="Disordered" evidence="1">
    <location>
        <begin position="1"/>
        <end position="21"/>
    </location>
</feature>
<proteinExistence type="predicted"/>